<dbReference type="AlphaFoldDB" id="A0A928BSV3"/>
<comment type="caution">
    <text evidence="1">The sequence shown here is derived from an EMBL/GenBank/DDBJ whole genome shotgun (WGS) entry which is preliminary data.</text>
</comment>
<accession>A0A928BSV3</accession>
<protein>
    <submittedName>
        <fullName evidence="1">Uncharacterized protein</fullName>
    </submittedName>
</protein>
<dbReference type="Proteomes" id="UP000763088">
    <property type="component" value="Unassembled WGS sequence"/>
</dbReference>
<gene>
    <name evidence="1" type="ORF">E7102_09780</name>
</gene>
<evidence type="ECO:0000313" key="1">
    <source>
        <dbReference type="EMBL" id="MBE6266745.1"/>
    </source>
</evidence>
<organism evidence="1 2">
    <name type="scientific">Xylanibacter ruminicola</name>
    <name type="common">Prevotella ruminicola</name>
    <dbReference type="NCBI Taxonomy" id="839"/>
    <lineage>
        <taxon>Bacteria</taxon>
        <taxon>Pseudomonadati</taxon>
        <taxon>Bacteroidota</taxon>
        <taxon>Bacteroidia</taxon>
        <taxon>Bacteroidales</taxon>
        <taxon>Prevotellaceae</taxon>
        <taxon>Xylanibacter</taxon>
    </lineage>
</organism>
<name>A0A928BSV3_XYLRU</name>
<dbReference type="EMBL" id="SUYD01000011">
    <property type="protein sequence ID" value="MBE6266745.1"/>
    <property type="molecule type" value="Genomic_DNA"/>
</dbReference>
<proteinExistence type="predicted"/>
<reference evidence="1" key="1">
    <citation type="submission" date="2019-04" db="EMBL/GenBank/DDBJ databases">
        <title>Evolution of Biomass-Degrading Anaerobic Consortia Revealed by Metagenomics.</title>
        <authorList>
            <person name="Peng X."/>
        </authorList>
    </citation>
    <scope>NUCLEOTIDE SEQUENCE</scope>
    <source>
        <strain evidence="1">SIG141</strain>
    </source>
</reference>
<evidence type="ECO:0000313" key="2">
    <source>
        <dbReference type="Proteomes" id="UP000763088"/>
    </source>
</evidence>
<sequence>MTDFDSIWRTQDEIRTVVNAVLGECIWNLSYNERRMAIELELTTYLEEEEVDMLINQFPVPADYDGVGSKGTKFFFYT</sequence>